<gene>
    <name evidence="1" type="ORF">JYA62_01910</name>
</gene>
<comment type="caution">
    <text evidence="1">The sequence shown here is derived from an EMBL/GenBank/DDBJ whole genome shotgun (WGS) entry which is preliminary data.</text>
</comment>
<dbReference type="EMBL" id="JAFHLB010000002">
    <property type="protein sequence ID" value="MBN3576423.1"/>
    <property type="molecule type" value="Genomic_DNA"/>
</dbReference>
<dbReference type="Proteomes" id="UP000779070">
    <property type="component" value="Unassembled WGS sequence"/>
</dbReference>
<accession>A0ABS2ZWI3</accession>
<organism evidence="1 2">
    <name type="scientific">Vibrio neptunius</name>
    <dbReference type="NCBI Taxonomy" id="170651"/>
    <lineage>
        <taxon>Bacteria</taxon>
        <taxon>Pseudomonadati</taxon>
        <taxon>Pseudomonadota</taxon>
        <taxon>Gammaproteobacteria</taxon>
        <taxon>Vibrionales</taxon>
        <taxon>Vibrionaceae</taxon>
        <taxon>Vibrio</taxon>
    </lineage>
</organism>
<evidence type="ECO:0000313" key="1">
    <source>
        <dbReference type="EMBL" id="MBN3576423.1"/>
    </source>
</evidence>
<name>A0ABS2ZWI3_9VIBR</name>
<proteinExistence type="predicted"/>
<reference evidence="1 2" key="1">
    <citation type="submission" date="2021-02" db="EMBL/GenBank/DDBJ databases">
        <title>Draft Genome Sequences of 5 Vibrio neptunius Strains Isolated From of Bivalve Hatcheries.</title>
        <authorList>
            <person name="Galvis F."/>
            <person name="Barja J.L."/>
            <person name="Lemos M.L."/>
            <person name="Balado M."/>
        </authorList>
    </citation>
    <scope>NUCLEOTIDE SEQUENCE [LARGE SCALE GENOMIC DNA]</scope>
    <source>
        <strain evidence="1 2">PP-145.98</strain>
    </source>
</reference>
<evidence type="ECO:0000313" key="2">
    <source>
        <dbReference type="Proteomes" id="UP000779070"/>
    </source>
</evidence>
<dbReference type="Pfam" id="PF14137">
    <property type="entry name" value="DUF4304"/>
    <property type="match status" value="1"/>
</dbReference>
<dbReference type="InterPro" id="IPR025412">
    <property type="entry name" value="DUF4304"/>
</dbReference>
<keyword evidence="2" id="KW-1185">Reference proteome</keyword>
<dbReference type="RefSeq" id="WP_206368641.1">
    <property type="nucleotide sequence ID" value="NZ_CAWPTM010000101.1"/>
</dbReference>
<sequence>MSEISKVIDAVIKMELAPFLKQSGFKKKGRNFYREHDNRIEVINIQASQWNNGQAGRFTLNIGIYFPEIAKLAESPKFIGLPKEYDCTLRERIGSLTSENKDIWWEVDSQSELSLVGSDLATKARQFCLPWLDKMSDLNNVKVSAVNSRNSLLAAVISLYQGDISGSKVHLVLALKEKPLAKSRIKSWRKKHGVLEP</sequence>
<protein>
    <submittedName>
        <fullName evidence="1">DUF4304 domain-containing protein</fullName>
    </submittedName>
</protein>